<organism evidence="1 3">
    <name type="scientific">Klebsiella pneumoniae</name>
    <dbReference type="NCBI Taxonomy" id="573"/>
    <lineage>
        <taxon>Bacteria</taxon>
        <taxon>Pseudomonadati</taxon>
        <taxon>Pseudomonadota</taxon>
        <taxon>Gammaproteobacteria</taxon>
        <taxon>Enterobacterales</taxon>
        <taxon>Enterobacteriaceae</taxon>
        <taxon>Klebsiella/Raoultella group</taxon>
        <taxon>Klebsiella</taxon>
        <taxon>Klebsiella pneumoniae complex</taxon>
    </lineage>
</organism>
<evidence type="ECO:0000313" key="3">
    <source>
        <dbReference type="Proteomes" id="UP000251721"/>
    </source>
</evidence>
<name>A0A2X3ELT3_KLEPN</name>
<accession>A0A2X3ELT3</accession>
<dbReference type="EMBL" id="UAWQ01000015">
    <property type="protein sequence ID" value="SQC43748.1"/>
    <property type="molecule type" value="Genomic_DNA"/>
</dbReference>
<proteinExistence type="predicted"/>
<dbReference type="EMBL" id="LR134162">
    <property type="protein sequence ID" value="VEB07469.1"/>
    <property type="molecule type" value="Genomic_DNA"/>
</dbReference>
<evidence type="ECO:0000313" key="2">
    <source>
        <dbReference type="EMBL" id="VEB07469.1"/>
    </source>
</evidence>
<protein>
    <submittedName>
        <fullName evidence="1">Uncharacterized protein</fullName>
    </submittedName>
</protein>
<dbReference type="AlphaFoldDB" id="A0A2X3ELT3"/>
<gene>
    <name evidence="1" type="ORF">NCTC13465_02233</name>
    <name evidence="2" type="ORF">NCTC13635_06807</name>
</gene>
<sequence length="43" mass="5061">MGDKTDGRDIALNVSGQSSHYRPFFTQRYLDQSHFFQLRLQQA</sequence>
<evidence type="ECO:0000313" key="1">
    <source>
        <dbReference type="EMBL" id="SQC43748.1"/>
    </source>
</evidence>
<dbReference type="Proteomes" id="UP000282433">
    <property type="component" value="Chromosome"/>
</dbReference>
<reference evidence="1 3" key="1">
    <citation type="submission" date="2018-06" db="EMBL/GenBank/DDBJ databases">
        <authorList>
            <consortium name="Pathogen Informatics"/>
            <person name="Doyle S."/>
        </authorList>
    </citation>
    <scope>NUCLEOTIDE SEQUENCE [LARGE SCALE GENOMIC DNA]</scope>
    <source>
        <strain evidence="1 3">NCTC13465</strain>
    </source>
</reference>
<dbReference type="Proteomes" id="UP000251721">
    <property type="component" value="Unassembled WGS sequence"/>
</dbReference>
<reference evidence="2 4" key="2">
    <citation type="submission" date="2018-12" db="EMBL/GenBank/DDBJ databases">
        <authorList>
            <consortium name="Pathogen Informatics"/>
        </authorList>
    </citation>
    <scope>NUCLEOTIDE SEQUENCE [LARGE SCALE GENOMIC DNA]</scope>
    <source>
        <strain evidence="2 4">NCTC13635</strain>
    </source>
</reference>
<evidence type="ECO:0000313" key="4">
    <source>
        <dbReference type="Proteomes" id="UP000282433"/>
    </source>
</evidence>